<keyword evidence="2" id="KW-1185">Reference proteome</keyword>
<feature type="non-terminal residue" evidence="1">
    <location>
        <position position="1"/>
    </location>
</feature>
<dbReference type="Proteomes" id="UP001163835">
    <property type="component" value="Unassembled WGS sequence"/>
</dbReference>
<organism evidence="1 2">
    <name type="scientific">Lentinula aff. lateritia</name>
    <dbReference type="NCBI Taxonomy" id="2804960"/>
    <lineage>
        <taxon>Eukaryota</taxon>
        <taxon>Fungi</taxon>
        <taxon>Dikarya</taxon>
        <taxon>Basidiomycota</taxon>
        <taxon>Agaricomycotina</taxon>
        <taxon>Agaricomycetes</taxon>
        <taxon>Agaricomycetidae</taxon>
        <taxon>Agaricales</taxon>
        <taxon>Marasmiineae</taxon>
        <taxon>Omphalotaceae</taxon>
        <taxon>Lentinula</taxon>
    </lineage>
</organism>
<evidence type="ECO:0000313" key="2">
    <source>
        <dbReference type="Proteomes" id="UP001163835"/>
    </source>
</evidence>
<proteinExistence type="predicted"/>
<sequence>SSPPPDSATEALEGLREVEKGSADEGSNSQVGGSVPMELDLPTIESLAEPTLSPEKGAEEAQTLES</sequence>
<comment type="caution">
    <text evidence="1">The sequence shown here is derived from an EMBL/GenBank/DDBJ whole genome shotgun (WGS) entry which is preliminary data.</text>
</comment>
<dbReference type="EMBL" id="MU797384">
    <property type="protein sequence ID" value="KAJ3803536.1"/>
    <property type="molecule type" value="Genomic_DNA"/>
</dbReference>
<accession>A0ACC1TG06</accession>
<gene>
    <name evidence="1" type="ORF">F5876DRAFT_85093</name>
</gene>
<evidence type="ECO:0000313" key="1">
    <source>
        <dbReference type="EMBL" id="KAJ3803536.1"/>
    </source>
</evidence>
<name>A0ACC1TG06_9AGAR</name>
<reference evidence="1" key="1">
    <citation type="submission" date="2022-09" db="EMBL/GenBank/DDBJ databases">
        <title>A Global Phylogenomic Analysis of the Shiitake Genus Lentinula.</title>
        <authorList>
            <consortium name="DOE Joint Genome Institute"/>
            <person name="Sierra-Patev S."/>
            <person name="Min B."/>
            <person name="Naranjo-Ortiz M."/>
            <person name="Looney B."/>
            <person name="Konkel Z."/>
            <person name="Slot J.C."/>
            <person name="Sakamoto Y."/>
            <person name="Steenwyk J.L."/>
            <person name="Rokas A."/>
            <person name="Carro J."/>
            <person name="Camarero S."/>
            <person name="Ferreira P."/>
            <person name="Molpeceres G."/>
            <person name="Ruiz-Duenas F.J."/>
            <person name="Serrano A."/>
            <person name="Henrissat B."/>
            <person name="Drula E."/>
            <person name="Hughes K.W."/>
            <person name="Mata J.L."/>
            <person name="Ishikawa N.K."/>
            <person name="Vargas-Isla R."/>
            <person name="Ushijima S."/>
            <person name="Smith C.A."/>
            <person name="Ahrendt S."/>
            <person name="Andreopoulos W."/>
            <person name="He G."/>
            <person name="Labutti K."/>
            <person name="Lipzen A."/>
            <person name="Ng V."/>
            <person name="Riley R."/>
            <person name="Sandor L."/>
            <person name="Barry K."/>
            <person name="Martinez A.T."/>
            <person name="Xiao Y."/>
            <person name="Gibbons J.G."/>
            <person name="Terashima K."/>
            <person name="Grigoriev I.V."/>
            <person name="Hibbett D.S."/>
        </authorList>
    </citation>
    <scope>NUCLEOTIDE SEQUENCE</scope>
    <source>
        <strain evidence="1">TMI1499</strain>
    </source>
</reference>
<protein>
    <submittedName>
        <fullName evidence="1">Uncharacterized protein</fullName>
    </submittedName>
</protein>